<dbReference type="Gramene" id="AUR62035886-RA">
    <property type="protein sequence ID" value="AUR62035886-RA:cds"/>
    <property type="gene ID" value="AUR62035886"/>
</dbReference>
<dbReference type="AlphaFoldDB" id="A0A803MVF9"/>
<reference evidence="1" key="2">
    <citation type="submission" date="2021-03" db="UniProtKB">
        <authorList>
            <consortium name="EnsemblPlants"/>
        </authorList>
    </citation>
    <scope>IDENTIFICATION</scope>
</reference>
<protein>
    <submittedName>
        <fullName evidence="1">Uncharacterized protein</fullName>
    </submittedName>
</protein>
<name>A0A803MVF9_CHEQI</name>
<dbReference type="GO" id="GO:0009507">
    <property type="term" value="C:chloroplast"/>
    <property type="evidence" value="ECO:0007669"/>
    <property type="project" value="TreeGrafter"/>
</dbReference>
<dbReference type="PANTHER" id="PTHR43885">
    <property type="entry name" value="HALOACID DEHALOGENASE-LIKE HYDROLASE"/>
    <property type="match status" value="1"/>
</dbReference>
<evidence type="ECO:0000313" key="2">
    <source>
        <dbReference type="Proteomes" id="UP000596660"/>
    </source>
</evidence>
<dbReference type="Proteomes" id="UP000596660">
    <property type="component" value="Unplaced"/>
</dbReference>
<dbReference type="EnsemblPlants" id="AUR62035886-RA">
    <property type="protein sequence ID" value="AUR62035886-RA:cds"/>
    <property type="gene ID" value="AUR62035886"/>
</dbReference>
<keyword evidence="2" id="KW-1185">Reference proteome</keyword>
<evidence type="ECO:0000313" key="1">
    <source>
        <dbReference type="EnsemblPlants" id="AUR62035886-RA:cds"/>
    </source>
</evidence>
<reference evidence="1" key="1">
    <citation type="journal article" date="2017" name="Nature">
        <title>The genome of Chenopodium quinoa.</title>
        <authorList>
            <person name="Jarvis D.E."/>
            <person name="Ho Y.S."/>
            <person name="Lightfoot D.J."/>
            <person name="Schmoeckel S.M."/>
            <person name="Li B."/>
            <person name="Borm T.J.A."/>
            <person name="Ohyanagi H."/>
            <person name="Mineta K."/>
            <person name="Michell C.T."/>
            <person name="Saber N."/>
            <person name="Kharbatia N.M."/>
            <person name="Rupper R.R."/>
            <person name="Sharp A.R."/>
            <person name="Dally N."/>
            <person name="Boughton B.A."/>
            <person name="Woo Y.H."/>
            <person name="Gao G."/>
            <person name="Schijlen E.G.W.M."/>
            <person name="Guo X."/>
            <person name="Momin A.A."/>
            <person name="Negrao S."/>
            <person name="Al-Babili S."/>
            <person name="Gehring C."/>
            <person name="Roessner U."/>
            <person name="Jung C."/>
            <person name="Murphy K."/>
            <person name="Arold S.T."/>
            <person name="Gojobori T."/>
            <person name="van der Linden C.G."/>
            <person name="van Loo E.N."/>
            <person name="Jellen E.N."/>
            <person name="Maughan P.J."/>
            <person name="Tester M."/>
        </authorList>
    </citation>
    <scope>NUCLEOTIDE SEQUENCE [LARGE SCALE GENOMIC DNA]</scope>
    <source>
        <strain evidence="1">cv. PI 614886</strain>
    </source>
</reference>
<proteinExistence type="predicted"/>
<dbReference type="PANTHER" id="PTHR43885:SF1">
    <property type="entry name" value="SUPERFAMILY HYDROLASE, PUTATIVE (AFU_ORTHOLOGUE AFUA_4G13290)-RELATED"/>
    <property type="match status" value="1"/>
</dbReference>
<organism evidence="1 2">
    <name type="scientific">Chenopodium quinoa</name>
    <name type="common">Quinoa</name>
    <dbReference type="NCBI Taxonomy" id="63459"/>
    <lineage>
        <taxon>Eukaryota</taxon>
        <taxon>Viridiplantae</taxon>
        <taxon>Streptophyta</taxon>
        <taxon>Embryophyta</taxon>
        <taxon>Tracheophyta</taxon>
        <taxon>Spermatophyta</taxon>
        <taxon>Magnoliopsida</taxon>
        <taxon>eudicotyledons</taxon>
        <taxon>Gunneridae</taxon>
        <taxon>Pentapetalae</taxon>
        <taxon>Caryophyllales</taxon>
        <taxon>Chenopodiaceae</taxon>
        <taxon>Chenopodioideae</taxon>
        <taxon>Atripliceae</taxon>
        <taxon>Chenopodium</taxon>
    </lineage>
</organism>
<accession>A0A803MVF9</accession>
<sequence length="123" mass="13244">MPPCLFPLLNFSSSSLPHAKSVITIVITQSLSSLLHPPPTTPPFASTQSAVVVAPLSSLLHAWCHSVTVVACGKRAGAYTCLLDETGRYDSPEFASVDHKPDFKVSSLTEVQSLLETHFDLRP</sequence>